<keyword evidence="5" id="KW-1185">Reference proteome</keyword>
<feature type="region of interest" description="Disordered" evidence="1">
    <location>
        <begin position="275"/>
        <end position="386"/>
    </location>
</feature>
<evidence type="ECO:0008006" key="6">
    <source>
        <dbReference type="Google" id="ProtNLM"/>
    </source>
</evidence>
<keyword evidence="2" id="KW-1133">Transmembrane helix</keyword>
<feature type="compositionally biased region" description="Low complexity" evidence="1">
    <location>
        <begin position="574"/>
        <end position="596"/>
    </location>
</feature>
<keyword evidence="3" id="KW-0732">Signal</keyword>
<evidence type="ECO:0000256" key="3">
    <source>
        <dbReference type="SAM" id="SignalP"/>
    </source>
</evidence>
<proteinExistence type="predicted"/>
<reference evidence="4" key="1">
    <citation type="journal article" date="2023" name="Mol. Phylogenet. Evol.">
        <title>Genome-scale phylogeny and comparative genomics of the fungal order Sordariales.</title>
        <authorList>
            <person name="Hensen N."/>
            <person name="Bonometti L."/>
            <person name="Westerberg I."/>
            <person name="Brannstrom I.O."/>
            <person name="Guillou S."/>
            <person name="Cros-Aarteil S."/>
            <person name="Calhoun S."/>
            <person name="Haridas S."/>
            <person name="Kuo A."/>
            <person name="Mondo S."/>
            <person name="Pangilinan J."/>
            <person name="Riley R."/>
            <person name="LaButti K."/>
            <person name="Andreopoulos B."/>
            <person name="Lipzen A."/>
            <person name="Chen C."/>
            <person name="Yan M."/>
            <person name="Daum C."/>
            <person name="Ng V."/>
            <person name="Clum A."/>
            <person name="Steindorff A."/>
            <person name="Ohm R.A."/>
            <person name="Martin F."/>
            <person name="Silar P."/>
            <person name="Natvig D.O."/>
            <person name="Lalanne C."/>
            <person name="Gautier V."/>
            <person name="Ament-Velasquez S.L."/>
            <person name="Kruys A."/>
            <person name="Hutchinson M.I."/>
            <person name="Powell A.J."/>
            <person name="Barry K."/>
            <person name="Miller A.N."/>
            <person name="Grigoriev I.V."/>
            <person name="Debuchy R."/>
            <person name="Gladieux P."/>
            <person name="Hiltunen Thoren M."/>
            <person name="Johannesson H."/>
        </authorList>
    </citation>
    <scope>NUCLEOTIDE SEQUENCE</scope>
    <source>
        <strain evidence="4">PSN243</strain>
    </source>
</reference>
<keyword evidence="2" id="KW-0812">Transmembrane</keyword>
<evidence type="ECO:0000313" key="4">
    <source>
        <dbReference type="EMBL" id="KAK4455123.1"/>
    </source>
</evidence>
<feature type="region of interest" description="Disordered" evidence="1">
    <location>
        <begin position="445"/>
        <end position="513"/>
    </location>
</feature>
<gene>
    <name evidence="4" type="ORF">QBC34DRAFT_108011</name>
</gene>
<dbReference type="Proteomes" id="UP001321760">
    <property type="component" value="Unassembled WGS sequence"/>
</dbReference>
<protein>
    <recommendedName>
        <fullName evidence="6">Mid2 domain-containing protein</fullName>
    </recommendedName>
</protein>
<feature type="compositionally biased region" description="Polar residues" evidence="1">
    <location>
        <begin position="341"/>
        <end position="351"/>
    </location>
</feature>
<dbReference type="AlphaFoldDB" id="A0AAV9H3B5"/>
<evidence type="ECO:0000256" key="2">
    <source>
        <dbReference type="SAM" id="Phobius"/>
    </source>
</evidence>
<sequence>MRRSIWSCSTCAGSLLGALLGVGAEAALAGPKRDLVHRVPKAQITPGPLLPRAASTCATSYSLCPDSAGGGCCPSNYECATDSCYATTAGVASACGKTGWFACPFDSSGGCCPVGYVCGAQECTAPAGVKDPVTTCPFNYNLCPASLNYGCCMNGMGCALNACYSTAPVTSTIISIITTTADGQTITTTSTAITLATPSPPSGIPATDRNVAPKFIPTSVPKISATTVPDEASPGLTSQQVGGIVGGVVALLVIVITAAFLIIRRLNRVAEAVESKSKSTSHTKSHSQSQPQPYGRNMHLAGYDDDPSKDPLFTPATNNNSAAGTPPAHPAGYPYGRDRSNSGNITPSQAAFSPDISGGSGPRHPSLDSAGGYFDLPPRVHNLPGGRQSMTVAQMRSSVDSHATQGYPAYAYQHQRQQSNASELSDGMEGQRVTSPFVIPELDSSGAFHELPSDGRTSSLSQHNDYHSRSRSNSGAVPTSPRPSFGNPRRRSESGGGSVMREVSPSAPGASSTLAAGFGPLDVVNESAEIMHGYYGPDRQVGQTAAGLGHVGWDVSSPMIPIASVGPLETDESQQQQYQPQQHQQQQYQQHQPPHQ</sequence>
<evidence type="ECO:0000313" key="5">
    <source>
        <dbReference type="Proteomes" id="UP001321760"/>
    </source>
</evidence>
<dbReference type="EMBL" id="MU865915">
    <property type="protein sequence ID" value="KAK4455123.1"/>
    <property type="molecule type" value="Genomic_DNA"/>
</dbReference>
<organism evidence="4 5">
    <name type="scientific">Podospora aff. communis PSN243</name>
    <dbReference type="NCBI Taxonomy" id="3040156"/>
    <lineage>
        <taxon>Eukaryota</taxon>
        <taxon>Fungi</taxon>
        <taxon>Dikarya</taxon>
        <taxon>Ascomycota</taxon>
        <taxon>Pezizomycotina</taxon>
        <taxon>Sordariomycetes</taxon>
        <taxon>Sordariomycetidae</taxon>
        <taxon>Sordariales</taxon>
        <taxon>Podosporaceae</taxon>
        <taxon>Podospora</taxon>
    </lineage>
</organism>
<feature type="region of interest" description="Disordered" evidence="1">
    <location>
        <begin position="562"/>
        <end position="596"/>
    </location>
</feature>
<comment type="caution">
    <text evidence="4">The sequence shown here is derived from an EMBL/GenBank/DDBJ whole genome shotgun (WGS) entry which is preliminary data.</text>
</comment>
<reference evidence="4" key="2">
    <citation type="submission" date="2023-05" db="EMBL/GenBank/DDBJ databases">
        <authorList>
            <consortium name="Lawrence Berkeley National Laboratory"/>
            <person name="Steindorff A."/>
            <person name="Hensen N."/>
            <person name="Bonometti L."/>
            <person name="Westerberg I."/>
            <person name="Brannstrom I.O."/>
            <person name="Guillou S."/>
            <person name="Cros-Aarteil S."/>
            <person name="Calhoun S."/>
            <person name="Haridas S."/>
            <person name="Kuo A."/>
            <person name="Mondo S."/>
            <person name="Pangilinan J."/>
            <person name="Riley R."/>
            <person name="Labutti K."/>
            <person name="Andreopoulos B."/>
            <person name="Lipzen A."/>
            <person name="Chen C."/>
            <person name="Yanf M."/>
            <person name="Daum C."/>
            <person name="Ng V."/>
            <person name="Clum A."/>
            <person name="Ohm R."/>
            <person name="Martin F."/>
            <person name="Silar P."/>
            <person name="Natvig D."/>
            <person name="Lalanne C."/>
            <person name="Gautier V."/>
            <person name="Ament-Velasquez S.L."/>
            <person name="Kruys A."/>
            <person name="Hutchinson M.I."/>
            <person name="Powell A.J."/>
            <person name="Barry K."/>
            <person name="Miller A.N."/>
            <person name="Grigoriev I.V."/>
            <person name="Debuchy R."/>
            <person name="Gladieux P."/>
            <person name="Thoren M.H."/>
            <person name="Johannesson H."/>
        </authorList>
    </citation>
    <scope>NUCLEOTIDE SEQUENCE</scope>
    <source>
        <strain evidence="4">PSN243</strain>
    </source>
</reference>
<feature type="signal peptide" evidence="3">
    <location>
        <begin position="1"/>
        <end position="26"/>
    </location>
</feature>
<feature type="transmembrane region" description="Helical" evidence="2">
    <location>
        <begin position="241"/>
        <end position="263"/>
    </location>
</feature>
<evidence type="ECO:0000256" key="1">
    <source>
        <dbReference type="SAM" id="MobiDB-lite"/>
    </source>
</evidence>
<feature type="chain" id="PRO_5043496880" description="Mid2 domain-containing protein" evidence="3">
    <location>
        <begin position="27"/>
        <end position="596"/>
    </location>
</feature>
<name>A0AAV9H3B5_9PEZI</name>
<accession>A0AAV9H3B5</accession>
<keyword evidence="2" id="KW-0472">Membrane</keyword>